<dbReference type="CDD" id="cd02933">
    <property type="entry name" value="OYE_like_FMN"/>
    <property type="match status" value="1"/>
</dbReference>
<accession>A0A9P7APF6</accession>
<evidence type="ECO:0000313" key="3">
    <source>
        <dbReference type="Proteomes" id="UP000807769"/>
    </source>
</evidence>
<dbReference type="InterPro" id="IPR013785">
    <property type="entry name" value="Aldolase_TIM"/>
</dbReference>
<proteinExistence type="predicted"/>
<sequence length="238" mass="25845">MSSSISALFSPIRIGNIGLQHRVVLAPLTRLRAHANHVPSPQAPAYYSQRGSTPGTLLVTEATFISQKAGGYDNVPGIYTDAHVEEWKKVTEAVHEKGSFIFLQLWALGRAAETAVLAKENNSPYVSASPIAIPGKTDVPRALTRDEIKEYVATYTTAAKNAIRAGFDGVEIHGANGYLIDQFIQDVTNQRTDEYGGNIENRARFALEVTDAVVEAVGAEKTAFRISPWGVFSGTWII</sequence>
<dbReference type="PANTHER" id="PTHR22893:SF91">
    <property type="entry name" value="NADPH DEHYDROGENASE 2-RELATED"/>
    <property type="match status" value="1"/>
</dbReference>
<dbReference type="OrthoDB" id="276546at2759"/>
<dbReference type="PANTHER" id="PTHR22893">
    <property type="entry name" value="NADH OXIDOREDUCTASE-RELATED"/>
    <property type="match status" value="1"/>
</dbReference>
<dbReference type="RefSeq" id="XP_041185028.1">
    <property type="nucleotide sequence ID" value="XM_041337538.1"/>
</dbReference>
<dbReference type="EMBL" id="JABBWG010000423">
    <property type="protein sequence ID" value="KAG1793763.1"/>
    <property type="molecule type" value="Genomic_DNA"/>
</dbReference>
<dbReference type="InterPro" id="IPR045247">
    <property type="entry name" value="Oye-like"/>
</dbReference>
<dbReference type="InterPro" id="IPR001155">
    <property type="entry name" value="OxRdtase_FMN_N"/>
</dbReference>
<reference evidence="2" key="1">
    <citation type="journal article" date="2020" name="New Phytol.">
        <title>Comparative genomics reveals dynamic genome evolution in host specialist ectomycorrhizal fungi.</title>
        <authorList>
            <person name="Lofgren L.A."/>
            <person name="Nguyen N.H."/>
            <person name="Vilgalys R."/>
            <person name="Ruytinx J."/>
            <person name="Liao H.L."/>
            <person name="Branco S."/>
            <person name="Kuo A."/>
            <person name="LaButti K."/>
            <person name="Lipzen A."/>
            <person name="Andreopoulos W."/>
            <person name="Pangilinan J."/>
            <person name="Riley R."/>
            <person name="Hundley H."/>
            <person name="Na H."/>
            <person name="Barry K."/>
            <person name="Grigoriev I.V."/>
            <person name="Stajich J.E."/>
            <person name="Kennedy P.G."/>
        </authorList>
    </citation>
    <scope>NUCLEOTIDE SEQUENCE</scope>
    <source>
        <strain evidence="2">MN1</strain>
    </source>
</reference>
<protein>
    <recommendedName>
        <fullName evidence="1">NADH:flavin oxidoreductase/NADH oxidase N-terminal domain-containing protein</fullName>
    </recommendedName>
</protein>
<dbReference type="SUPFAM" id="SSF51395">
    <property type="entry name" value="FMN-linked oxidoreductases"/>
    <property type="match status" value="1"/>
</dbReference>
<dbReference type="Pfam" id="PF00724">
    <property type="entry name" value="Oxidored_FMN"/>
    <property type="match status" value="1"/>
</dbReference>
<evidence type="ECO:0000313" key="2">
    <source>
        <dbReference type="EMBL" id="KAG1793763.1"/>
    </source>
</evidence>
<keyword evidence="3" id="KW-1185">Reference proteome</keyword>
<dbReference type="GO" id="GO:0010181">
    <property type="term" value="F:FMN binding"/>
    <property type="evidence" value="ECO:0007669"/>
    <property type="project" value="InterPro"/>
</dbReference>
<dbReference type="Proteomes" id="UP000807769">
    <property type="component" value="Unassembled WGS sequence"/>
</dbReference>
<evidence type="ECO:0000259" key="1">
    <source>
        <dbReference type="Pfam" id="PF00724"/>
    </source>
</evidence>
<dbReference type="GeneID" id="64631554"/>
<dbReference type="AlphaFoldDB" id="A0A9P7APF6"/>
<organism evidence="2 3">
    <name type="scientific">Suillus subaureus</name>
    <dbReference type="NCBI Taxonomy" id="48587"/>
    <lineage>
        <taxon>Eukaryota</taxon>
        <taxon>Fungi</taxon>
        <taxon>Dikarya</taxon>
        <taxon>Basidiomycota</taxon>
        <taxon>Agaricomycotina</taxon>
        <taxon>Agaricomycetes</taxon>
        <taxon>Agaricomycetidae</taxon>
        <taxon>Boletales</taxon>
        <taxon>Suillineae</taxon>
        <taxon>Suillaceae</taxon>
        <taxon>Suillus</taxon>
    </lineage>
</organism>
<feature type="domain" description="NADH:flavin oxidoreductase/NADH oxidase N-terminal" evidence="1">
    <location>
        <begin position="8"/>
        <end position="232"/>
    </location>
</feature>
<dbReference type="GO" id="GO:0003959">
    <property type="term" value="F:NADPH dehydrogenase activity"/>
    <property type="evidence" value="ECO:0007669"/>
    <property type="project" value="TreeGrafter"/>
</dbReference>
<gene>
    <name evidence="2" type="ORF">BJ212DRAFT_1414587</name>
</gene>
<name>A0A9P7APF6_9AGAM</name>
<dbReference type="Gene3D" id="3.20.20.70">
    <property type="entry name" value="Aldolase class I"/>
    <property type="match status" value="1"/>
</dbReference>
<comment type="caution">
    <text evidence="2">The sequence shown here is derived from an EMBL/GenBank/DDBJ whole genome shotgun (WGS) entry which is preliminary data.</text>
</comment>